<proteinExistence type="predicted"/>
<dbReference type="EMBL" id="CAADIM010000018">
    <property type="protein sequence ID" value="VFR81058.1"/>
    <property type="molecule type" value="Genomic_DNA"/>
</dbReference>
<dbReference type="EMBL" id="CAADIN010000014">
    <property type="protein sequence ID" value="VFR86057.1"/>
    <property type="molecule type" value="Genomic_DNA"/>
</dbReference>
<dbReference type="AlphaFoldDB" id="A0A484U1S9"/>
<name>A0A484U1S9_9ZZZZ</name>
<accession>A0A484U1S9</accession>
<evidence type="ECO:0000313" key="1">
    <source>
        <dbReference type="EMBL" id="VFR81058.1"/>
    </source>
</evidence>
<gene>
    <name evidence="1" type="ORF">ISE1_2695</name>
    <name evidence="2" type="ORF">ISE2_4445</name>
</gene>
<reference evidence="1" key="1">
    <citation type="submission" date="2019-03" db="EMBL/GenBank/DDBJ databases">
        <authorList>
            <person name="Danneels B."/>
        </authorList>
    </citation>
    <scope>NUCLEOTIDE SEQUENCE</scope>
</reference>
<evidence type="ECO:0000313" key="2">
    <source>
        <dbReference type="EMBL" id="VFR86057.1"/>
    </source>
</evidence>
<sequence>MAINIKECLPLLNTILMQQRDISERLGDLILTFKREPEPVEPTLRTMLKPITTSIQTLHEATESKVPLVYPMEASQEQD</sequence>
<organism evidence="1">
    <name type="scientific">plant metagenome</name>
    <dbReference type="NCBI Taxonomy" id="1297885"/>
    <lineage>
        <taxon>unclassified sequences</taxon>
        <taxon>metagenomes</taxon>
        <taxon>organismal metagenomes</taxon>
    </lineage>
</organism>
<protein>
    <submittedName>
        <fullName evidence="1">Uncharacterized protein</fullName>
    </submittedName>
</protein>